<keyword evidence="4 6" id="KW-1133">Transmembrane helix</keyword>
<dbReference type="FunCoup" id="A0A7R8V5I1">
    <property type="interactions" value="252"/>
</dbReference>
<organism evidence="7 8">
    <name type="scientific">Hermetia illucens</name>
    <name type="common">Black soldier fly</name>
    <dbReference type="NCBI Taxonomy" id="343691"/>
    <lineage>
        <taxon>Eukaryota</taxon>
        <taxon>Metazoa</taxon>
        <taxon>Ecdysozoa</taxon>
        <taxon>Arthropoda</taxon>
        <taxon>Hexapoda</taxon>
        <taxon>Insecta</taxon>
        <taxon>Pterygota</taxon>
        <taxon>Neoptera</taxon>
        <taxon>Endopterygota</taxon>
        <taxon>Diptera</taxon>
        <taxon>Brachycera</taxon>
        <taxon>Stratiomyomorpha</taxon>
        <taxon>Stratiomyidae</taxon>
        <taxon>Hermetiinae</taxon>
        <taxon>Hermetia</taxon>
    </lineage>
</organism>
<name>A0A7R8V5I1_HERIL</name>
<dbReference type="InParanoid" id="A0A7R8V5I1"/>
<proteinExistence type="inferred from homology"/>
<dbReference type="Gene3D" id="1.10.1450.10">
    <property type="entry name" value="Tetraspanin"/>
    <property type="match status" value="1"/>
</dbReference>
<keyword evidence="5 6" id="KW-0472">Membrane</keyword>
<keyword evidence="8" id="KW-1185">Reference proteome</keyword>
<dbReference type="InterPro" id="IPR008952">
    <property type="entry name" value="Tetraspanin_EC2_sf"/>
</dbReference>
<feature type="transmembrane region" description="Helical" evidence="6">
    <location>
        <begin position="12"/>
        <end position="36"/>
    </location>
</feature>
<keyword evidence="3 6" id="KW-0812">Transmembrane</keyword>
<evidence type="ECO:0000256" key="6">
    <source>
        <dbReference type="RuleBase" id="RU361218"/>
    </source>
</evidence>
<dbReference type="PANTHER" id="PTHR19282:SF551">
    <property type="entry name" value="RE08073P-RELATED"/>
    <property type="match status" value="1"/>
</dbReference>
<evidence type="ECO:0000313" key="8">
    <source>
        <dbReference type="Proteomes" id="UP000594454"/>
    </source>
</evidence>
<dbReference type="AlphaFoldDB" id="A0A7R8V5I1"/>
<evidence type="ECO:0000256" key="3">
    <source>
        <dbReference type="ARBA" id="ARBA00022692"/>
    </source>
</evidence>
<dbReference type="InterPro" id="IPR000301">
    <property type="entry name" value="Tetraspanin_animals"/>
</dbReference>
<dbReference type="PRINTS" id="PR00259">
    <property type="entry name" value="TMFOUR"/>
</dbReference>
<dbReference type="Pfam" id="PF00335">
    <property type="entry name" value="Tetraspanin"/>
    <property type="match status" value="1"/>
</dbReference>
<gene>
    <name evidence="7" type="ORF">HERILL_LOCUS15164</name>
</gene>
<protein>
    <recommendedName>
        <fullName evidence="6">Tetraspanin</fullName>
    </recommendedName>
</protein>
<evidence type="ECO:0000256" key="5">
    <source>
        <dbReference type="ARBA" id="ARBA00023136"/>
    </source>
</evidence>
<evidence type="ECO:0000256" key="2">
    <source>
        <dbReference type="ARBA" id="ARBA00006840"/>
    </source>
</evidence>
<evidence type="ECO:0000256" key="4">
    <source>
        <dbReference type="ARBA" id="ARBA00022989"/>
    </source>
</evidence>
<feature type="transmembrane region" description="Helical" evidence="6">
    <location>
        <begin position="85"/>
        <end position="107"/>
    </location>
</feature>
<sequence>MGLKGCCSAIKYLMVLINLLFWVLGLAIIICAIWMLTDPTFLFSMTQEDNHYYIALYIFLAVGALMLIVAFLGCCGAFKESQCLLVSFFCCLLVIIVAEIAAGAWAFHNSDKLDDMVRASVKHTVENEYDVITSRTLAFDTFQRQMKCCGANGPYDWASAKYNNKGESNIFDLKLSNVKINFEIPPSCCKEEVDTTTCEVSRKLGIGAKINPALYTEGCMDKLVKTIHEHWKILLGIIIAIILLEFFGLVFALVLCCAIKNNDHYKA</sequence>
<dbReference type="OrthoDB" id="10016273at2759"/>
<dbReference type="EMBL" id="LR899014">
    <property type="protein sequence ID" value="CAD7092834.1"/>
    <property type="molecule type" value="Genomic_DNA"/>
</dbReference>
<evidence type="ECO:0000313" key="7">
    <source>
        <dbReference type="EMBL" id="CAD7092834.1"/>
    </source>
</evidence>
<feature type="transmembrane region" description="Helical" evidence="6">
    <location>
        <begin position="56"/>
        <end position="78"/>
    </location>
</feature>
<dbReference type="InterPro" id="IPR018503">
    <property type="entry name" value="Tetraspanin_CS"/>
</dbReference>
<comment type="similarity">
    <text evidence="2 6">Belongs to the tetraspanin (TM4SF) family.</text>
</comment>
<dbReference type="PROSITE" id="PS00421">
    <property type="entry name" value="TM4_1"/>
    <property type="match status" value="1"/>
</dbReference>
<dbReference type="Proteomes" id="UP000594454">
    <property type="component" value="Chromosome 6"/>
</dbReference>
<feature type="transmembrane region" description="Helical" evidence="6">
    <location>
        <begin position="233"/>
        <end position="259"/>
    </location>
</feature>
<accession>A0A7R8V5I1</accession>
<dbReference type="GO" id="GO:0005886">
    <property type="term" value="C:plasma membrane"/>
    <property type="evidence" value="ECO:0007669"/>
    <property type="project" value="TreeGrafter"/>
</dbReference>
<dbReference type="OMA" id="VQVKPTC"/>
<reference evidence="7 8" key="1">
    <citation type="submission" date="2020-11" db="EMBL/GenBank/DDBJ databases">
        <authorList>
            <person name="Wallbank WR R."/>
            <person name="Pardo Diaz C."/>
            <person name="Kozak K."/>
            <person name="Martin S."/>
            <person name="Jiggins C."/>
            <person name="Moest M."/>
            <person name="Warren A I."/>
            <person name="Generalovic N T."/>
            <person name="Byers J.R.P. K."/>
            <person name="Montejo-Kovacevich G."/>
            <person name="Yen C E."/>
        </authorList>
    </citation>
    <scope>NUCLEOTIDE SEQUENCE [LARGE SCALE GENOMIC DNA]</scope>
</reference>
<comment type="subcellular location">
    <subcellularLocation>
        <location evidence="1 6">Membrane</location>
        <topology evidence="1 6">Multi-pass membrane protein</topology>
    </subcellularLocation>
</comment>
<dbReference type="PANTHER" id="PTHR19282">
    <property type="entry name" value="TETRASPANIN"/>
    <property type="match status" value="1"/>
</dbReference>
<dbReference type="SUPFAM" id="SSF48652">
    <property type="entry name" value="Tetraspanin"/>
    <property type="match status" value="1"/>
</dbReference>
<dbReference type="InterPro" id="IPR018499">
    <property type="entry name" value="Tetraspanin/Peripherin"/>
</dbReference>
<dbReference type="PIRSF" id="PIRSF002419">
    <property type="entry name" value="Tetraspanin"/>
    <property type="match status" value="1"/>
</dbReference>
<evidence type="ECO:0000256" key="1">
    <source>
        <dbReference type="ARBA" id="ARBA00004141"/>
    </source>
</evidence>